<proteinExistence type="inferred from homology"/>
<dbReference type="OMA" id="PILCEME"/>
<comment type="similarity">
    <text evidence="1">Belongs to the DPCD family.</text>
</comment>
<dbReference type="AlphaFoldDB" id="A0A8W8IRD1"/>
<organism evidence="3 4">
    <name type="scientific">Magallana gigas</name>
    <name type="common">Pacific oyster</name>
    <name type="synonym">Crassostrea gigas</name>
    <dbReference type="NCBI Taxonomy" id="29159"/>
    <lineage>
        <taxon>Eukaryota</taxon>
        <taxon>Metazoa</taxon>
        <taxon>Spiralia</taxon>
        <taxon>Lophotrochozoa</taxon>
        <taxon>Mollusca</taxon>
        <taxon>Bivalvia</taxon>
        <taxon>Autobranchia</taxon>
        <taxon>Pteriomorphia</taxon>
        <taxon>Ostreida</taxon>
        <taxon>Ostreoidea</taxon>
        <taxon>Ostreidae</taxon>
        <taxon>Magallana</taxon>
    </lineage>
</organism>
<evidence type="ECO:0000313" key="4">
    <source>
        <dbReference type="Proteomes" id="UP000005408"/>
    </source>
</evidence>
<dbReference type="PRINTS" id="PR02065">
    <property type="entry name" value="PROTEINDPCD"/>
</dbReference>
<evidence type="ECO:0000256" key="1">
    <source>
        <dbReference type="ARBA" id="ARBA00010597"/>
    </source>
</evidence>
<dbReference type="PANTHER" id="PTHR31921:SF1">
    <property type="entry name" value="PROTEIN DPCD"/>
    <property type="match status" value="1"/>
</dbReference>
<dbReference type="EnsemblMetazoa" id="G15245.1">
    <property type="protein sequence ID" value="G15245.1:cds"/>
    <property type="gene ID" value="G15245"/>
</dbReference>
<accession>A0A8W8IRD1</accession>
<evidence type="ECO:0000313" key="3">
    <source>
        <dbReference type="EnsemblMetazoa" id="G15245.2:cds"/>
    </source>
</evidence>
<dbReference type="PANTHER" id="PTHR31921">
    <property type="entry name" value="PROTEIN DPCD"/>
    <property type="match status" value="1"/>
</dbReference>
<dbReference type="Pfam" id="PF14913">
    <property type="entry name" value="DPCD"/>
    <property type="match status" value="1"/>
</dbReference>
<sequence>MASAWIEKLKSAQKTCMIQDGRRKIHFVFPDGTEMAEEYDLKSSELILRKWKNKATLGVKATKWEFEVGEQLVPRNLDSEGMLESSANPVFARKDTASSFQWRIRNLPYPIDTYNVTVDPENRTVTVRTTNKKYFKKISIPDMDRAHLPLDQSAINVAHANNTLIISYKKPKEILLMEKEIQGEFKKLKASKDGDVDCTPS</sequence>
<reference evidence="3" key="1">
    <citation type="submission" date="2022-08" db="UniProtKB">
        <authorList>
            <consortium name="EnsemblMetazoa"/>
        </authorList>
    </citation>
    <scope>IDENTIFICATION</scope>
    <source>
        <strain evidence="3">05x7-T-G4-1.051#20</strain>
    </source>
</reference>
<name>A0A8W8IRD1_MAGGI</name>
<protein>
    <recommendedName>
        <fullName evidence="2">Protein DPCD</fullName>
    </recommendedName>
</protein>
<keyword evidence="4" id="KW-1185">Reference proteome</keyword>
<dbReference type="InterPro" id="IPR026224">
    <property type="entry name" value="DPCD"/>
</dbReference>
<dbReference type="EnsemblMetazoa" id="G15245.2">
    <property type="protein sequence ID" value="G15245.2:cds"/>
    <property type="gene ID" value="G15245"/>
</dbReference>
<dbReference type="Proteomes" id="UP000005408">
    <property type="component" value="Unassembled WGS sequence"/>
</dbReference>
<evidence type="ECO:0000256" key="2">
    <source>
        <dbReference type="ARBA" id="ARBA00020330"/>
    </source>
</evidence>
<dbReference type="OrthoDB" id="10256139at2759"/>